<dbReference type="EMBL" id="LFYR01001977">
    <property type="protein sequence ID" value="KMZ58199.1"/>
    <property type="molecule type" value="Genomic_DNA"/>
</dbReference>
<gene>
    <name evidence="2" type="ORF">ZOSMA_79G00420</name>
</gene>
<name>A0A0K9NN55_ZOSMR</name>
<feature type="domain" description="Ycf2 N-terminal" evidence="1">
    <location>
        <begin position="8"/>
        <end position="74"/>
    </location>
</feature>
<comment type="caution">
    <text evidence="2">The sequence shown here is derived from an EMBL/GenBank/DDBJ whole genome shotgun (WGS) entry which is preliminary data.</text>
</comment>
<dbReference type="InterPro" id="IPR056777">
    <property type="entry name" value="Ycf2_N"/>
</dbReference>
<organism evidence="2 3">
    <name type="scientific">Zostera marina</name>
    <name type="common">Eelgrass</name>
    <dbReference type="NCBI Taxonomy" id="29655"/>
    <lineage>
        <taxon>Eukaryota</taxon>
        <taxon>Viridiplantae</taxon>
        <taxon>Streptophyta</taxon>
        <taxon>Embryophyta</taxon>
        <taxon>Tracheophyta</taxon>
        <taxon>Spermatophyta</taxon>
        <taxon>Magnoliopsida</taxon>
        <taxon>Liliopsida</taxon>
        <taxon>Zosteraceae</taxon>
        <taxon>Zostera</taxon>
    </lineage>
</organism>
<reference evidence="3" key="1">
    <citation type="journal article" date="2016" name="Nature">
        <title>The genome of the seagrass Zostera marina reveals angiosperm adaptation to the sea.</title>
        <authorList>
            <person name="Olsen J.L."/>
            <person name="Rouze P."/>
            <person name="Verhelst B."/>
            <person name="Lin Y.-C."/>
            <person name="Bayer T."/>
            <person name="Collen J."/>
            <person name="Dattolo E."/>
            <person name="De Paoli E."/>
            <person name="Dittami S."/>
            <person name="Maumus F."/>
            <person name="Michel G."/>
            <person name="Kersting A."/>
            <person name="Lauritano C."/>
            <person name="Lohaus R."/>
            <person name="Toepel M."/>
            <person name="Tonon T."/>
            <person name="Vanneste K."/>
            <person name="Amirebrahimi M."/>
            <person name="Brakel J."/>
            <person name="Bostroem C."/>
            <person name="Chovatia M."/>
            <person name="Grimwood J."/>
            <person name="Jenkins J.W."/>
            <person name="Jueterbock A."/>
            <person name="Mraz A."/>
            <person name="Stam W.T."/>
            <person name="Tice H."/>
            <person name="Bornberg-Bauer E."/>
            <person name="Green P.J."/>
            <person name="Pearson G.A."/>
            <person name="Procaccini G."/>
            <person name="Duarte C.M."/>
            <person name="Schmutz J."/>
            <person name="Reusch T.B.H."/>
            <person name="Van de Peer Y."/>
        </authorList>
    </citation>
    <scope>NUCLEOTIDE SEQUENCE [LARGE SCALE GENOMIC DNA]</scope>
    <source>
        <strain evidence="3">cv. Finnish</strain>
    </source>
</reference>
<proteinExistence type="predicted"/>
<evidence type="ECO:0000259" key="1">
    <source>
        <dbReference type="Pfam" id="PF05695"/>
    </source>
</evidence>
<sequence>MKVQESIKQYQCKLWIVELKEILREIKNFQYFLDLWRKFDSVGYFTHIFFYQECFLKLFDLRIWNILLLRDSQGWFNK</sequence>
<dbReference type="OMA" id="KLWIVEL"/>
<dbReference type="STRING" id="29655.A0A0K9NN55"/>
<dbReference type="Pfam" id="PF05695">
    <property type="entry name" value="Ycf2"/>
    <property type="match status" value="1"/>
</dbReference>
<accession>A0A0K9NN55</accession>
<protein>
    <recommendedName>
        <fullName evidence="1">Ycf2 N-terminal domain-containing protein</fullName>
    </recommendedName>
</protein>
<evidence type="ECO:0000313" key="3">
    <source>
        <dbReference type="Proteomes" id="UP000036987"/>
    </source>
</evidence>
<dbReference type="Proteomes" id="UP000036987">
    <property type="component" value="Unassembled WGS sequence"/>
</dbReference>
<keyword evidence="3" id="KW-1185">Reference proteome</keyword>
<dbReference type="AlphaFoldDB" id="A0A0K9NN55"/>
<evidence type="ECO:0000313" key="2">
    <source>
        <dbReference type="EMBL" id="KMZ58199.1"/>
    </source>
</evidence>
<dbReference type="OrthoDB" id="731787at2759"/>